<dbReference type="EMBL" id="JARKHV010000013">
    <property type="protein sequence ID" value="MDF4187032.1"/>
    <property type="molecule type" value="Genomic_DNA"/>
</dbReference>
<proteinExistence type="predicted"/>
<name>A0AAW6Q2T6_9LACO</name>
<organism evidence="1 2">
    <name type="scientific">Ligilactobacillus salivarius</name>
    <dbReference type="NCBI Taxonomy" id="1624"/>
    <lineage>
        <taxon>Bacteria</taxon>
        <taxon>Bacillati</taxon>
        <taxon>Bacillota</taxon>
        <taxon>Bacilli</taxon>
        <taxon>Lactobacillales</taxon>
        <taxon>Lactobacillaceae</taxon>
        <taxon>Ligilactobacillus</taxon>
    </lineage>
</organism>
<accession>A0AAW6Q2T6</accession>
<comment type="caution">
    <text evidence="1">The sequence shown here is derived from an EMBL/GenBank/DDBJ whole genome shotgun (WGS) entry which is preliminary data.</text>
</comment>
<protein>
    <recommendedName>
        <fullName evidence="3">Phage head morphogenesis domain-containing protein</fullName>
    </recommendedName>
</protein>
<dbReference type="Proteomes" id="UP001213566">
    <property type="component" value="Unassembled WGS sequence"/>
</dbReference>
<evidence type="ECO:0000313" key="1">
    <source>
        <dbReference type="EMBL" id="MDF4187032.1"/>
    </source>
</evidence>
<dbReference type="AlphaFoldDB" id="A0AAW6Q2T6"/>
<dbReference type="RefSeq" id="WP_276470161.1">
    <property type="nucleotide sequence ID" value="NZ_JARKHV010000013.1"/>
</dbReference>
<gene>
    <name evidence="1" type="ORF">PV940_08410</name>
</gene>
<evidence type="ECO:0008006" key="3">
    <source>
        <dbReference type="Google" id="ProtNLM"/>
    </source>
</evidence>
<evidence type="ECO:0000313" key="2">
    <source>
        <dbReference type="Proteomes" id="UP001213566"/>
    </source>
</evidence>
<reference evidence="1" key="1">
    <citation type="submission" date="2023-02" db="EMBL/GenBank/DDBJ databases">
        <title>Draft Whole-Genome Sequences of competitive exclusion Lactobacillus salivarius strains for Poultry.</title>
        <authorList>
            <person name="Ma L.M."/>
            <person name="Lopez-Guerra N."/>
            <person name="Zhang G."/>
        </authorList>
    </citation>
    <scope>NUCLEOTIDE SEQUENCE</scope>
    <source>
        <strain evidence="1">Salm-9</strain>
    </source>
</reference>
<sequence length="322" mass="37033">MLDYYLAISQMSLGKLITATLGIALIRMTHKVAKVIRKNNKTAVDEEYYYQKKNLQSPKKSKINPISKDNYIFSNQDNNFVLWTERLWLDHDQILNRIDRNLNSMLRQGMRAQDIAEKLFPGNAKSMRNDNIPKALIDATISAKRLARTEAAAREDELTDIFFKENKIKYFDWVTEPGACKKCLVIGALGPYKVDDEASPRIPGSSHPNCRCRRIPTEVEADEKADSLKKALAAGIVSGIGKRDNKEENTEEDIQYTYTEGDKNDSKIYNKPNVVMKLRDREGEIKTYRIFDNDGKLKERKSWRKPTKSEFTILKKGGWKDD</sequence>